<evidence type="ECO:0000313" key="3">
    <source>
        <dbReference type="Proteomes" id="UP000031196"/>
    </source>
</evidence>
<protein>
    <recommendedName>
        <fullName evidence="4">DUF3040 domain-containing protein</fullName>
    </recommendedName>
</protein>
<evidence type="ECO:0008006" key="4">
    <source>
        <dbReference type="Google" id="ProtNLM"/>
    </source>
</evidence>
<name>A0A0B4DH18_PSEPS</name>
<accession>A0A0B4DH18</accession>
<dbReference type="AlphaFoldDB" id="A0A0B4DH18"/>
<gene>
    <name evidence="2" type="ORF">RM50_06810</name>
</gene>
<keyword evidence="1" id="KW-1133">Transmembrane helix</keyword>
<keyword evidence="1" id="KW-0472">Membrane</keyword>
<reference evidence="2 3" key="1">
    <citation type="submission" date="2014-12" db="EMBL/GenBank/DDBJ databases">
        <title>Genome sequencing of Arthrobacter phenanthrenivorans SWC37.</title>
        <authorList>
            <person name="Tan P.W."/>
            <person name="Chan K.-G."/>
        </authorList>
    </citation>
    <scope>NUCLEOTIDE SEQUENCE [LARGE SCALE GENOMIC DNA]</scope>
    <source>
        <strain evidence="2 3">SWC37</strain>
    </source>
</reference>
<proteinExistence type="predicted"/>
<feature type="transmembrane region" description="Helical" evidence="1">
    <location>
        <begin position="42"/>
        <end position="60"/>
    </location>
</feature>
<dbReference type="OrthoDB" id="4950191at2"/>
<dbReference type="Proteomes" id="UP000031196">
    <property type="component" value="Unassembled WGS sequence"/>
</dbReference>
<comment type="caution">
    <text evidence="2">The sequence shown here is derived from an EMBL/GenBank/DDBJ whole genome shotgun (WGS) entry which is preliminary data.</text>
</comment>
<sequence>MPLSEFEKRELELIRQGLEQEDPRLAALLGRHAVGLSLRTRVTRGLVLFAAGVCVLLLGLVIRVPYVGIAGFAVMNAACYWALKDLRWSPRKVDGQVNQMEGNNG</sequence>
<feature type="transmembrane region" description="Helical" evidence="1">
    <location>
        <begin position="66"/>
        <end position="83"/>
    </location>
</feature>
<dbReference type="Pfam" id="PF11239">
    <property type="entry name" value="DUF3040"/>
    <property type="match status" value="1"/>
</dbReference>
<dbReference type="RefSeq" id="WP_043451170.1">
    <property type="nucleotide sequence ID" value="NZ_JWTB01000012.1"/>
</dbReference>
<dbReference type="EMBL" id="JWTB01000012">
    <property type="protein sequence ID" value="KIC68002.1"/>
    <property type="molecule type" value="Genomic_DNA"/>
</dbReference>
<dbReference type="InterPro" id="IPR021401">
    <property type="entry name" value="DUF3040"/>
</dbReference>
<evidence type="ECO:0000313" key="2">
    <source>
        <dbReference type="EMBL" id="KIC68002.1"/>
    </source>
</evidence>
<evidence type="ECO:0000256" key="1">
    <source>
        <dbReference type="SAM" id="Phobius"/>
    </source>
</evidence>
<keyword evidence="1" id="KW-0812">Transmembrane</keyword>
<organism evidence="2 3">
    <name type="scientific">Pseudarthrobacter phenanthrenivorans</name>
    <name type="common">Arthrobacter phenanthrenivorans</name>
    <dbReference type="NCBI Taxonomy" id="361575"/>
    <lineage>
        <taxon>Bacteria</taxon>
        <taxon>Bacillati</taxon>
        <taxon>Actinomycetota</taxon>
        <taxon>Actinomycetes</taxon>
        <taxon>Micrococcales</taxon>
        <taxon>Micrococcaceae</taxon>
        <taxon>Pseudarthrobacter</taxon>
    </lineage>
</organism>